<comment type="caution">
    <text evidence="1">The sequence shown here is derived from an EMBL/GenBank/DDBJ whole genome shotgun (WGS) entry which is preliminary data.</text>
</comment>
<accession>A0ACC3MAN1</accession>
<protein>
    <submittedName>
        <fullName evidence="1">Uncharacterized protein</fullName>
    </submittedName>
</protein>
<proteinExistence type="predicted"/>
<dbReference type="Proteomes" id="UP001281147">
    <property type="component" value="Unassembled WGS sequence"/>
</dbReference>
<keyword evidence="2" id="KW-1185">Reference proteome</keyword>
<sequence>MASSTAGNCCVCGHQTSQWCSKCSEGVDKDGNAAPTFYCGRECQAADYKDHSKGPCKAANARKQLYRGALLLQDLFYAYREIAFDLDMINVEVKNGRLHVRERAFDAAHSGPLFRFPNHLVACPKDKAALLTFGACGDGPGQMYELIKKVFQGIRHPDTEAIEAQHRVKKDHWRIIRTQGNGEVDRVDYRHEAIRVSLIDSESYILDLAGAQYAREWFTGPPNLGWRANHNKEVLEGKHDDMIATNYDFRVPQIQAELTKRMNTAVQQWEKANDKTLTLMLKEKRASFEANKDALIAAVTHEMRDYVDWTKTEVGVDSLNAAMDQMGLEERSKKPKSDADWFGMSEQTKDLLRKAKANRKDISFHYF</sequence>
<organism evidence="1 2">
    <name type="scientific">Vermiconidia calcicola</name>
    <dbReference type="NCBI Taxonomy" id="1690605"/>
    <lineage>
        <taxon>Eukaryota</taxon>
        <taxon>Fungi</taxon>
        <taxon>Dikarya</taxon>
        <taxon>Ascomycota</taxon>
        <taxon>Pezizomycotina</taxon>
        <taxon>Dothideomycetes</taxon>
        <taxon>Dothideomycetidae</taxon>
        <taxon>Mycosphaerellales</taxon>
        <taxon>Extremaceae</taxon>
        <taxon>Vermiconidia</taxon>
    </lineage>
</organism>
<evidence type="ECO:0000313" key="2">
    <source>
        <dbReference type="Proteomes" id="UP001281147"/>
    </source>
</evidence>
<evidence type="ECO:0000313" key="1">
    <source>
        <dbReference type="EMBL" id="KAK3681936.1"/>
    </source>
</evidence>
<reference evidence="1" key="1">
    <citation type="submission" date="2023-07" db="EMBL/GenBank/DDBJ databases">
        <title>Black Yeasts Isolated from many extreme environments.</title>
        <authorList>
            <person name="Coleine C."/>
            <person name="Stajich J.E."/>
            <person name="Selbmann L."/>
        </authorList>
    </citation>
    <scope>NUCLEOTIDE SEQUENCE</scope>
    <source>
        <strain evidence="1">CCFEE 5714</strain>
    </source>
</reference>
<dbReference type="EMBL" id="JAUTXU010000386">
    <property type="protein sequence ID" value="KAK3681936.1"/>
    <property type="molecule type" value="Genomic_DNA"/>
</dbReference>
<name>A0ACC3MAN1_9PEZI</name>
<gene>
    <name evidence="1" type="ORF">LTR37_020732</name>
</gene>